<proteinExistence type="predicted"/>
<reference evidence="2 3" key="1">
    <citation type="submission" date="2024-09" db="EMBL/GenBank/DDBJ databases">
        <authorList>
            <person name="Sun Q."/>
            <person name="Mori K."/>
        </authorList>
    </citation>
    <scope>NUCLEOTIDE SEQUENCE [LARGE SCALE GENOMIC DNA]</scope>
    <source>
        <strain evidence="2 3">KCTC 23315</strain>
    </source>
</reference>
<keyword evidence="3" id="KW-1185">Reference proteome</keyword>
<evidence type="ECO:0000313" key="2">
    <source>
        <dbReference type="EMBL" id="MFC0047669.1"/>
    </source>
</evidence>
<protein>
    <submittedName>
        <fullName evidence="2">Uncharacterized protein</fullName>
    </submittedName>
</protein>
<evidence type="ECO:0000313" key="3">
    <source>
        <dbReference type="Proteomes" id="UP001589813"/>
    </source>
</evidence>
<feature type="chain" id="PRO_5047066398" evidence="1">
    <location>
        <begin position="23"/>
        <end position="380"/>
    </location>
</feature>
<feature type="signal peptide" evidence="1">
    <location>
        <begin position="1"/>
        <end position="22"/>
    </location>
</feature>
<sequence length="380" mass="43655">MNRSYFVGFVPLFLITSAQSVAADWDQAHNELSAFLGVHSNNNLFNTAIQRQSDQSGIAGIRWDWLGLFEGYGLQLPMQISRQQYRDTSDLAQTLYQLQPELRLFLTPQTDLSLQATLRKDQHLAGDLAAEFLSAAERALIAKQTGAQAALSFGRAPDIQNLRVTLGTDRRQQDVHDQRYSTLDSDFAEAHYSHKLNENVALVVDVARRQEQQNQLSTDLDQYGGGLAVQWTGQQFFRLTGGRFSRSYEAHQLAKMTGSYWQLENVWQFDERWQLQLQSGRNSVLSYATGSVSQLDTRHAASMRWQYDQSHQFSAELSRLTSRLDQGDYHRTRDALSAGWRWQWAQQWQSLVQLSQVRQSQPQQSNRDRLELMAEVSWSW</sequence>
<dbReference type="EMBL" id="JBHLXP010000001">
    <property type="protein sequence ID" value="MFC0047669.1"/>
    <property type="molecule type" value="Genomic_DNA"/>
</dbReference>
<comment type="caution">
    <text evidence="2">The sequence shown here is derived from an EMBL/GenBank/DDBJ whole genome shotgun (WGS) entry which is preliminary data.</text>
</comment>
<dbReference type="RefSeq" id="WP_377241140.1">
    <property type="nucleotide sequence ID" value="NZ_JBHLXP010000001.1"/>
</dbReference>
<name>A0ABV6B9W0_9GAMM</name>
<organism evidence="2 3">
    <name type="scientific">Rheinheimera tilapiae</name>
    <dbReference type="NCBI Taxonomy" id="875043"/>
    <lineage>
        <taxon>Bacteria</taxon>
        <taxon>Pseudomonadati</taxon>
        <taxon>Pseudomonadota</taxon>
        <taxon>Gammaproteobacteria</taxon>
        <taxon>Chromatiales</taxon>
        <taxon>Chromatiaceae</taxon>
        <taxon>Rheinheimera</taxon>
    </lineage>
</organism>
<keyword evidence="1" id="KW-0732">Signal</keyword>
<evidence type="ECO:0000256" key="1">
    <source>
        <dbReference type="SAM" id="SignalP"/>
    </source>
</evidence>
<gene>
    <name evidence="2" type="ORF">ACFFJP_05160</name>
</gene>
<dbReference type="Proteomes" id="UP001589813">
    <property type="component" value="Unassembled WGS sequence"/>
</dbReference>
<accession>A0ABV6B9W0</accession>